<comment type="caution">
    <text evidence="7">The sequence shown here is derived from an EMBL/GenBank/DDBJ whole genome shotgun (WGS) entry which is preliminary data.</text>
</comment>
<dbReference type="InterPro" id="IPR011251">
    <property type="entry name" value="Luciferase-like_dom"/>
</dbReference>
<evidence type="ECO:0000256" key="3">
    <source>
        <dbReference type="ARBA" id="ARBA00023002"/>
    </source>
</evidence>
<dbReference type="PANTHER" id="PTHR30011">
    <property type="entry name" value="ALKANESULFONATE MONOOXYGENASE-RELATED"/>
    <property type="match status" value="1"/>
</dbReference>
<sequence>MPAKQPRTLRTVTGAGGQPGVYELALDPKRSTLDSAIRVAGLAEAAGFDALFVPDLLRFGAQGAIGAQEPLLYVAALSQVTRDIGLIATVSTTFHHPFNLARMFGTLDHLSNGRAAWNLVTSSIGEENYSADPLPSPPARYARAAETLEIVHALWDSWQPGALTLAPDGHAVLDRSLIKPINHIGEYFQVAGPLNIPPLPQRRPVLIQAGQSEEGISLGARYAEIVFTSLPTLAIAREHTTRIRSQAAALGRPAGLPLIFSSFHATYGATEEEAQRLVRERIDAIDYERGRTLLADMLGGTVDLSEAPLDQPLPETLLPDIASINGRRGRVDIFSRYVRDGKTLRELIIAAQDTGHWSEAGTPYQLANAIEQRFRAGVLDVIMLNGLDDPRQHDLIVNGLLPELRERGIVAPPGYQGGTLREALGLELAS</sequence>
<keyword evidence="8" id="KW-1185">Reference proteome</keyword>
<protein>
    <submittedName>
        <fullName evidence="7">NtaA/DmoA family FMN-dependent monooxygenase</fullName>
        <ecNumber evidence="7">1.14.-.-</ecNumber>
    </submittedName>
</protein>
<dbReference type="NCBIfam" id="TIGR03860">
    <property type="entry name" value="FMN_nitrolo"/>
    <property type="match status" value="1"/>
</dbReference>
<dbReference type="EMBL" id="JAAFYZ010000029">
    <property type="protein sequence ID" value="MBS2547488.1"/>
    <property type="molecule type" value="Genomic_DNA"/>
</dbReference>
<name>A0ABS5KN47_9ACTN</name>
<reference evidence="7 8" key="1">
    <citation type="submission" date="2020-02" db="EMBL/GenBank/DDBJ databases">
        <title>Acidophilic actinobacteria isolated from forest soil.</title>
        <authorList>
            <person name="Golinska P."/>
        </authorList>
    </citation>
    <scope>NUCLEOTIDE SEQUENCE [LARGE SCALE GENOMIC DNA]</scope>
    <source>
        <strain evidence="7 8">NL8</strain>
    </source>
</reference>
<keyword evidence="2" id="KW-0288">FMN</keyword>
<dbReference type="SUPFAM" id="SSF51679">
    <property type="entry name" value="Bacterial luciferase-like"/>
    <property type="match status" value="1"/>
</dbReference>
<dbReference type="Gene3D" id="3.20.20.30">
    <property type="entry name" value="Luciferase-like domain"/>
    <property type="match status" value="1"/>
</dbReference>
<dbReference type="PIRSF" id="PIRSF000337">
    <property type="entry name" value="NTA_MOA"/>
    <property type="match status" value="1"/>
</dbReference>
<evidence type="ECO:0000313" key="7">
    <source>
        <dbReference type="EMBL" id="MBS2547488.1"/>
    </source>
</evidence>
<keyword evidence="3 7" id="KW-0560">Oxidoreductase</keyword>
<evidence type="ECO:0000259" key="6">
    <source>
        <dbReference type="Pfam" id="PF00296"/>
    </source>
</evidence>
<evidence type="ECO:0000256" key="1">
    <source>
        <dbReference type="ARBA" id="ARBA00022630"/>
    </source>
</evidence>
<dbReference type="RefSeq" id="WP_212009075.1">
    <property type="nucleotide sequence ID" value="NZ_JAAFYZ010000029.1"/>
</dbReference>
<gene>
    <name evidence="7" type="ORF">KGQ19_11450</name>
</gene>
<dbReference type="InterPro" id="IPR016215">
    <property type="entry name" value="NTA_MOA"/>
</dbReference>
<comment type="similarity">
    <text evidence="5">Belongs to the NtaA/SnaA/DszA monooxygenase family.</text>
</comment>
<keyword evidence="4 7" id="KW-0503">Monooxygenase</keyword>
<dbReference type="Proteomes" id="UP000730482">
    <property type="component" value="Unassembled WGS sequence"/>
</dbReference>
<keyword evidence="1" id="KW-0285">Flavoprotein</keyword>
<evidence type="ECO:0000313" key="8">
    <source>
        <dbReference type="Proteomes" id="UP000730482"/>
    </source>
</evidence>
<accession>A0ABS5KN47</accession>
<evidence type="ECO:0000256" key="2">
    <source>
        <dbReference type="ARBA" id="ARBA00022643"/>
    </source>
</evidence>
<proteinExistence type="inferred from homology"/>
<evidence type="ECO:0000256" key="4">
    <source>
        <dbReference type="ARBA" id="ARBA00023033"/>
    </source>
</evidence>
<dbReference type="GO" id="GO:0004497">
    <property type="term" value="F:monooxygenase activity"/>
    <property type="evidence" value="ECO:0007669"/>
    <property type="project" value="UniProtKB-KW"/>
</dbReference>
<feature type="domain" description="Luciferase-like" evidence="6">
    <location>
        <begin position="31"/>
        <end position="285"/>
    </location>
</feature>
<dbReference type="EC" id="1.14.-.-" evidence="7"/>
<dbReference type="InterPro" id="IPR036661">
    <property type="entry name" value="Luciferase-like_sf"/>
</dbReference>
<evidence type="ECO:0000256" key="5">
    <source>
        <dbReference type="ARBA" id="ARBA00033748"/>
    </source>
</evidence>
<dbReference type="PANTHER" id="PTHR30011:SF16">
    <property type="entry name" value="C2H2 FINGER DOMAIN TRANSCRIPTION FACTOR (EUROFUNG)-RELATED"/>
    <property type="match status" value="1"/>
</dbReference>
<dbReference type="Pfam" id="PF00296">
    <property type="entry name" value="Bac_luciferase"/>
    <property type="match status" value="1"/>
</dbReference>
<dbReference type="InterPro" id="IPR051260">
    <property type="entry name" value="Diverse_substr_monoxygenases"/>
</dbReference>
<organism evidence="7 8">
    <name type="scientific">Catenulispora pinistramenti</name>
    <dbReference type="NCBI Taxonomy" id="2705254"/>
    <lineage>
        <taxon>Bacteria</taxon>
        <taxon>Bacillati</taxon>
        <taxon>Actinomycetota</taxon>
        <taxon>Actinomycetes</taxon>
        <taxon>Catenulisporales</taxon>
        <taxon>Catenulisporaceae</taxon>
        <taxon>Catenulispora</taxon>
    </lineage>
</organism>